<dbReference type="InterPro" id="IPR036291">
    <property type="entry name" value="NAD(P)-bd_dom_sf"/>
</dbReference>
<dbReference type="AlphaFoldDB" id="K0KXF8"/>
<organism evidence="1 2">
    <name type="scientific">Wickerhamomyces ciferrii (strain ATCC 14091 / BCRC 22168 / CBS 111 / JCM 3599 / NBRC 0793 / NRRL Y-1031 F-60-10)</name>
    <name type="common">Yeast</name>
    <name type="synonym">Pichia ciferrii</name>
    <dbReference type="NCBI Taxonomy" id="1206466"/>
    <lineage>
        <taxon>Eukaryota</taxon>
        <taxon>Fungi</taxon>
        <taxon>Dikarya</taxon>
        <taxon>Ascomycota</taxon>
        <taxon>Saccharomycotina</taxon>
        <taxon>Saccharomycetes</taxon>
        <taxon>Phaffomycetales</taxon>
        <taxon>Wickerhamomycetaceae</taxon>
        <taxon>Wickerhamomyces</taxon>
    </lineage>
</organism>
<evidence type="ECO:0000313" key="2">
    <source>
        <dbReference type="Proteomes" id="UP000009328"/>
    </source>
</evidence>
<dbReference type="PANTHER" id="PTHR45458:SF3">
    <property type="entry name" value="CHAIN DEHYDROGENASE (ATSC), PUTATIVE-RELATED"/>
    <property type="match status" value="1"/>
</dbReference>
<dbReference type="EMBL" id="CAIF01000231">
    <property type="protein sequence ID" value="CCH46164.1"/>
    <property type="molecule type" value="Genomic_DNA"/>
</dbReference>
<protein>
    <submittedName>
        <fullName evidence="1">3-oxoacyl-[acyl-carrier-protein] reductase</fullName>
        <ecNumber evidence="1">1.1.1.100</ecNumber>
    </submittedName>
</protein>
<dbReference type="HOGENOM" id="CLU_010194_9_1_1"/>
<dbReference type="InParanoid" id="K0KXF8"/>
<dbReference type="PRINTS" id="PR00081">
    <property type="entry name" value="GDHRDH"/>
</dbReference>
<gene>
    <name evidence="1" type="ORF">BN7_5752</name>
</gene>
<dbReference type="SUPFAM" id="SSF51735">
    <property type="entry name" value="NAD(P)-binding Rossmann-fold domains"/>
    <property type="match status" value="1"/>
</dbReference>
<dbReference type="PANTHER" id="PTHR45458">
    <property type="entry name" value="SHORT-CHAIN DEHYDROGENASE/REDUCTASE SDR"/>
    <property type="match status" value="1"/>
</dbReference>
<dbReference type="InterPro" id="IPR002347">
    <property type="entry name" value="SDR_fam"/>
</dbReference>
<comment type="caution">
    <text evidence="1">The sequence shown here is derived from an EMBL/GenBank/DDBJ whole genome shotgun (WGS) entry which is preliminary data.</text>
</comment>
<dbReference type="EC" id="1.1.1.100" evidence="1"/>
<dbReference type="CDD" id="cd05325">
    <property type="entry name" value="carb_red_sniffer_like_SDR_c"/>
    <property type="match status" value="1"/>
</dbReference>
<keyword evidence="1" id="KW-0560">Oxidoreductase</keyword>
<keyword evidence="2" id="KW-1185">Reference proteome</keyword>
<name>K0KXF8_WICCF</name>
<dbReference type="eggNOG" id="KOG1611">
    <property type="taxonomic scope" value="Eukaryota"/>
</dbReference>
<reference evidence="1 2" key="1">
    <citation type="journal article" date="2012" name="Eukaryot. Cell">
        <title>Draft genome sequence of Wickerhamomyces ciferrii NRRL Y-1031 F-60-10.</title>
        <authorList>
            <person name="Schneider J."/>
            <person name="Andrea H."/>
            <person name="Blom J."/>
            <person name="Jaenicke S."/>
            <person name="Ruckert C."/>
            <person name="Schorsch C."/>
            <person name="Szczepanowski R."/>
            <person name="Farwick M."/>
            <person name="Goesmann A."/>
            <person name="Puhler A."/>
            <person name="Schaffer S."/>
            <person name="Tauch A."/>
            <person name="Kohler T."/>
            <person name="Brinkrolf K."/>
        </authorList>
    </citation>
    <scope>NUCLEOTIDE SEQUENCE [LARGE SCALE GENOMIC DNA]</scope>
    <source>
        <strain evidence="2">ATCC 14091 / BCRC 22168 / CBS 111 / JCM 3599 / NBRC 0793 / NRRL Y-1031 F-60-10</strain>
    </source>
</reference>
<dbReference type="InterPro" id="IPR052184">
    <property type="entry name" value="SDR_enzymes"/>
</dbReference>
<accession>K0KXF8</accession>
<dbReference type="GO" id="GO:0004316">
    <property type="term" value="F:3-oxoacyl-[acyl-carrier-protein] reductase (NADPH) activity"/>
    <property type="evidence" value="ECO:0007669"/>
    <property type="project" value="UniProtKB-EC"/>
</dbReference>
<dbReference type="Proteomes" id="UP000009328">
    <property type="component" value="Unassembled WGS sequence"/>
</dbReference>
<dbReference type="Gene3D" id="3.40.50.720">
    <property type="entry name" value="NAD(P)-binding Rossmann-like Domain"/>
    <property type="match status" value="1"/>
</dbReference>
<proteinExistence type="predicted"/>
<evidence type="ECO:0000313" key="1">
    <source>
        <dbReference type="EMBL" id="CCH46164.1"/>
    </source>
</evidence>
<dbReference type="Pfam" id="PF00106">
    <property type="entry name" value="adh_short"/>
    <property type="match status" value="1"/>
</dbReference>
<sequence length="260" mass="28746">MGKTYFVTGVNRGIGFEIVKQYLELDSTNVVIGTVRDPSKAIELQELSKKHKGQLHIIQLEISDPNSIKSIDDQIESIVGETGIDVYIANAGYSGKGSSKAILELERQIWINHYIVNVLGPIEVLKQIKPYLLLNPTRQIILVSSIAGSLSQNNSISSGPYGQNKASLNHVSITLSHELSPDGFTVVAIHPGLVDTDSCKAILDEFVEYKPELKQVLETLPLDHISPETSVKNLIKNVFEPLKKEQNGKFLNYDGTELPW</sequence>